<protein>
    <recommendedName>
        <fullName evidence="5">SnoaL-like domain-containing protein</fullName>
    </recommendedName>
</protein>
<evidence type="ECO:0000256" key="1">
    <source>
        <dbReference type="SAM" id="MobiDB-lite"/>
    </source>
</evidence>
<feature type="chain" id="PRO_5031179563" description="SnoaL-like domain-containing protein" evidence="2">
    <location>
        <begin position="24"/>
        <end position="225"/>
    </location>
</feature>
<dbReference type="EMBL" id="JACHMP010000001">
    <property type="protein sequence ID" value="MBB5819406.1"/>
    <property type="molecule type" value="Genomic_DNA"/>
</dbReference>
<evidence type="ECO:0000313" key="3">
    <source>
        <dbReference type="EMBL" id="MBB5819406.1"/>
    </source>
</evidence>
<reference evidence="3 4" key="1">
    <citation type="submission" date="2020-08" db="EMBL/GenBank/DDBJ databases">
        <title>Sequencing the genomes of 1000 actinobacteria strains.</title>
        <authorList>
            <person name="Klenk H.-P."/>
        </authorList>
    </citation>
    <scope>NUCLEOTIDE SEQUENCE [LARGE SCALE GENOMIC DNA]</scope>
    <source>
        <strain evidence="3 4">DSM 46887</strain>
    </source>
</reference>
<keyword evidence="4" id="KW-1185">Reference proteome</keyword>
<dbReference type="AlphaFoldDB" id="A0A7W9IF70"/>
<proteinExistence type="predicted"/>
<evidence type="ECO:0000313" key="4">
    <source>
        <dbReference type="Proteomes" id="UP000540685"/>
    </source>
</evidence>
<feature type="signal peptide" evidence="2">
    <location>
        <begin position="1"/>
        <end position="23"/>
    </location>
</feature>
<gene>
    <name evidence="3" type="ORF">F4562_002468</name>
</gene>
<accession>A0A7W9IF70</accession>
<evidence type="ECO:0000256" key="2">
    <source>
        <dbReference type="SAM" id="SignalP"/>
    </source>
</evidence>
<sequence>MRAATAPALAFLLVVLVVLPGCASPPARPFTPADLPAETSAGQASPGGTPGAGDDASRPGGGPRTETVRVAPGLRLVVEWPAAPDADTAAMIGAFRDYFAGTLRAVASGGDDTAYRRLVEGEASRHAYSWVQEFLDEGRSLRGTMRLYALNVSAVVGAGAQLDMCVDQARLSLLDSATGREITWGDKGEPFLQAAGMRRYDGGVWKIKALRHAVLPSERAKGCIR</sequence>
<organism evidence="3 4">
    <name type="scientific">Streptosporangium becharense</name>
    <dbReference type="NCBI Taxonomy" id="1816182"/>
    <lineage>
        <taxon>Bacteria</taxon>
        <taxon>Bacillati</taxon>
        <taxon>Actinomycetota</taxon>
        <taxon>Actinomycetes</taxon>
        <taxon>Streptosporangiales</taxon>
        <taxon>Streptosporangiaceae</taxon>
        <taxon>Streptosporangium</taxon>
    </lineage>
</organism>
<evidence type="ECO:0008006" key="5">
    <source>
        <dbReference type="Google" id="ProtNLM"/>
    </source>
</evidence>
<name>A0A7W9IF70_9ACTN</name>
<comment type="caution">
    <text evidence="3">The sequence shown here is derived from an EMBL/GenBank/DDBJ whole genome shotgun (WGS) entry which is preliminary data.</text>
</comment>
<dbReference type="Proteomes" id="UP000540685">
    <property type="component" value="Unassembled WGS sequence"/>
</dbReference>
<keyword evidence="2" id="KW-0732">Signal</keyword>
<feature type="region of interest" description="Disordered" evidence="1">
    <location>
        <begin position="30"/>
        <end position="68"/>
    </location>
</feature>
<dbReference type="RefSeq" id="WP_184538585.1">
    <property type="nucleotide sequence ID" value="NZ_JACHMP010000001.1"/>
</dbReference>